<accession>A0A9X2WN52</accession>
<evidence type="ECO:0000313" key="2">
    <source>
        <dbReference type="Proteomes" id="UP001155546"/>
    </source>
</evidence>
<protein>
    <submittedName>
        <fullName evidence="1">Uncharacterized protein</fullName>
    </submittedName>
</protein>
<dbReference type="Proteomes" id="UP001155546">
    <property type="component" value="Unassembled WGS sequence"/>
</dbReference>
<sequence length="55" mass="6505">MSAAIEYCDREIAKCKDMIRTWPHEAPCLKRLIKGWQRTKQSVQNRIDEDVKVSQ</sequence>
<comment type="caution">
    <text evidence="1">The sequence shown here is derived from an EMBL/GenBank/DDBJ whole genome shotgun (WGS) entry which is preliminary data.</text>
</comment>
<organism evidence="1 2">
    <name type="scientific">Shewanella holmiensis</name>
    <dbReference type="NCBI Taxonomy" id="2952222"/>
    <lineage>
        <taxon>Bacteria</taxon>
        <taxon>Pseudomonadati</taxon>
        <taxon>Pseudomonadota</taxon>
        <taxon>Gammaproteobacteria</taxon>
        <taxon>Alteromonadales</taxon>
        <taxon>Shewanellaceae</taxon>
        <taxon>Shewanella</taxon>
    </lineage>
</organism>
<name>A0A9X2WN52_9GAMM</name>
<reference evidence="1" key="1">
    <citation type="journal article" date="2023" name="Int. J. Syst. Evol. Microbiol.">
        <title>&lt;i&gt;Shewanella septentrionalis&lt;/i&gt; sp. nov. and &lt;i&gt;Shewanella holmiensis&lt;/i&gt; sp. nov., isolated from Baltic Sea water and sediments.</title>
        <authorList>
            <person name="Martin-Rodriguez A.J."/>
            <person name="Thorell K."/>
            <person name="Joffre E."/>
            <person name="Jensie-Markopoulos S."/>
            <person name="Moore E.R.B."/>
            <person name="Sjoling A."/>
        </authorList>
    </citation>
    <scope>NUCLEOTIDE SEQUENCE</scope>
    <source>
        <strain evidence="1">SP1S2-7</strain>
    </source>
</reference>
<evidence type="ECO:0000313" key="1">
    <source>
        <dbReference type="EMBL" id="MCT7942418.1"/>
    </source>
</evidence>
<keyword evidence="2" id="KW-1185">Reference proteome</keyword>
<dbReference type="RefSeq" id="WP_261298788.1">
    <property type="nucleotide sequence ID" value="NZ_JAMTCD010000014.1"/>
</dbReference>
<dbReference type="AlphaFoldDB" id="A0A9X2WN52"/>
<gene>
    <name evidence="1" type="ORF">NE535_11500</name>
</gene>
<proteinExistence type="predicted"/>
<dbReference type="EMBL" id="JAMTCD010000014">
    <property type="protein sequence ID" value="MCT7942418.1"/>
    <property type="molecule type" value="Genomic_DNA"/>
</dbReference>